<gene>
    <name evidence="5" type="ORF">CLV71_11720</name>
</gene>
<dbReference type="InterPro" id="IPR006015">
    <property type="entry name" value="Universal_stress_UspA"/>
</dbReference>
<dbReference type="RefSeq" id="WP_133907163.1">
    <property type="nucleotide sequence ID" value="NZ_SOCP01000017.1"/>
</dbReference>
<dbReference type="InterPro" id="IPR014729">
    <property type="entry name" value="Rossmann-like_a/b/a_fold"/>
</dbReference>
<proteinExistence type="inferred from homology"/>
<dbReference type="InterPro" id="IPR006016">
    <property type="entry name" value="UspA"/>
</dbReference>
<dbReference type="PANTHER" id="PTHR46268:SF27">
    <property type="entry name" value="UNIVERSAL STRESS PROTEIN RV2623"/>
    <property type="match status" value="1"/>
</dbReference>
<keyword evidence="2" id="KW-0547">Nucleotide-binding</keyword>
<evidence type="ECO:0000313" key="6">
    <source>
        <dbReference type="Proteomes" id="UP000294927"/>
    </source>
</evidence>
<dbReference type="PRINTS" id="PR01438">
    <property type="entry name" value="UNVRSLSTRESS"/>
</dbReference>
<evidence type="ECO:0000313" key="5">
    <source>
        <dbReference type="EMBL" id="TDV42551.1"/>
    </source>
</evidence>
<reference evidence="5 6" key="1">
    <citation type="submission" date="2019-03" db="EMBL/GenBank/DDBJ databases">
        <title>Genomic Encyclopedia of Archaeal and Bacterial Type Strains, Phase II (KMG-II): from individual species to whole genera.</title>
        <authorList>
            <person name="Goeker M."/>
        </authorList>
    </citation>
    <scope>NUCLEOTIDE SEQUENCE [LARGE SCALE GENOMIC DNA]</scope>
    <source>
        <strain evidence="5 6">DSM 45499</strain>
    </source>
</reference>
<dbReference type="Pfam" id="PF00582">
    <property type="entry name" value="Usp"/>
    <property type="match status" value="2"/>
</dbReference>
<dbReference type="GO" id="GO:0005524">
    <property type="term" value="F:ATP binding"/>
    <property type="evidence" value="ECO:0007669"/>
    <property type="project" value="UniProtKB-KW"/>
</dbReference>
<comment type="similarity">
    <text evidence="1">Belongs to the universal stress protein A family.</text>
</comment>
<name>A0A4V3FR84_9PSEU</name>
<dbReference type="SUPFAM" id="SSF52402">
    <property type="entry name" value="Adenine nucleotide alpha hydrolases-like"/>
    <property type="match status" value="2"/>
</dbReference>
<evidence type="ECO:0000256" key="1">
    <source>
        <dbReference type="ARBA" id="ARBA00008791"/>
    </source>
</evidence>
<comment type="caution">
    <text evidence="5">The sequence shown here is derived from an EMBL/GenBank/DDBJ whole genome shotgun (WGS) entry which is preliminary data.</text>
</comment>
<dbReference type="PANTHER" id="PTHR46268">
    <property type="entry name" value="STRESS RESPONSE PROTEIN NHAX"/>
    <property type="match status" value="1"/>
</dbReference>
<sequence>MTRRPVVVGIDGSTAALHAVRWAADRAARTNRPLRIVHAYHLPPGFPTGVTVEESILDGLRRQGRRWLATAQDLAREVAPTLETAAALAAAAPTTALLHETENAALLVLGNHGRNALTGLLVGSTSQALAAQAHCPVVLVRGGEDGAPTPSGPIVVGVDGTDASEAAVAFAFAEASAQDATLVALHAWAESVFETAIAGPNAPLDWDRQREVAAEALAERLAGWQEKYPEVRVERELVHDRPARALRRCARTARLVVVGRRGRGGFRDLVLGSTSQHLLHHAAGPVAVVRTETAE</sequence>
<dbReference type="Proteomes" id="UP000294927">
    <property type="component" value="Unassembled WGS sequence"/>
</dbReference>
<dbReference type="AlphaFoldDB" id="A0A4V3FR84"/>
<keyword evidence="6" id="KW-1185">Reference proteome</keyword>
<organism evidence="5 6">
    <name type="scientific">Actinophytocola oryzae</name>
    <dbReference type="NCBI Taxonomy" id="502181"/>
    <lineage>
        <taxon>Bacteria</taxon>
        <taxon>Bacillati</taxon>
        <taxon>Actinomycetota</taxon>
        <taxon>Actinomycetes</taxon>
        <taxon>Pseudonocardiales</taxon>
        <taxon>Pseudonocardiaceae</taxon>
    </lineage>
</organism>
<accession>A0A4V3FR84</accession>
<evidence type="ECO:0000259" key="4">
    <source>
        <dbReference type="Pfam" id="PF00582"/>
    </source>
</evidence>
<evidence type="ECO:0000256" key="3">
    <source>
        <dbReference type="ARBA" id="ARBA00022840"/>
    </source>
</evidence>
<dbReference type="EMBL" id="SOCP01000017">
    <property type="protein sequence ID" value="TDV42551.1"/>
    <property type="molecule type" value="Genomic_DNA"/>
</dbReference>
<keyword evidence="3" id="KW-0067">ATP-binding</keyword>
<dbReference type="OrthoDB" id="3404132at2"/>
<feature type="domain" description="UspA" evidence="4">
    <location>
        <begin position="3"/>
        <end position="141"/>
    </location>
</feature>
<protein>
    <submittedName>
        <fullName evidence="5">Nucleotide-binding universal stress UspA family protein</fullName>
    </submittedName>
</protein>
<dbReference type="Gene3D" id="3.40.50.620">
    <property type="entry name" value="HUPs"/>
    <property type="match status" value="2"/>
</dbReference>
<evidence type="ECO:0000256" key="2">
    <source>
        <dbReference type="ARBA" id="ARBA00022741"/>
    </source>
</evidence>
<feature type="domain" description="UspA" evidence="4">
    <location>
        <begin position="153"/>
        <end position="290"/>
    </location>
</feature>